<organism evidence="1 2">
    <name type="scientific">Bifidobacterium panos</name>
    <dbReference type="NCBI Taxonomy" id="2675321"/>
    <lineage>
        <taxon>Bacteria</taxon>
        <taxon>Bacillati</taxon>
        <taxon>Actinomycetota</taxon>
        <taxon>Actinomycetes</taxon>
        <taxon>Bifidobacteriales</taxon>
        <taxon>Bifidobacteriaceae</taxon>
        <taxon>Bifidobacterium</taxon>
    </lineage>
</organism>
<name>A0ABX1SY39_9BIFI</name>
<evidence type="ECO:0000313" key="1">
    <source>
        <dbReference type="EMBL" id="NMN02763.1"/>
    </source>
</evidence>
<dbReference type="EMBL" id="JAAIIJ010000028">
    <property type="protein sequence ID" value="NMN02763.1"/>
    <property type="molecule type" value="Genomic_DNA"/>
</dbReference>
<dbReference type="RefSeq" id="WP_172146976.1">
    <property type="nucleotide sequence ID" value="NZ_JAAIIJ010000028.1"/>
</dbReference>
<evidence type="ECO:0000313" key="2">
    <source>
        <dbReference type="Proteomes" id="UP000553756"/>
    </source>
</evidence>
<keyword evidence="2" id="KW-1185">Reference proteome</keyword>
<accession>A0ABX1SY39</accession>
<dbReference type="Proteomes" id="UP000553756">
    <property type="component" value="Unassembled WGS sequence"/>
</dbReference>
<proteinExistence type="predicted"/>
<protein>
    <submittedName>
        <fullName evidence="1">Uncharacterized protein</fullName>
    </submittedName>
</protein>
<sequence>MFYVETETIRGRSSYRQSTYEYDDLNEAVAEYNRLADEYKHREYTDFEWHDRKEFERDNIDYEYSVVIGYQNLAMDEVCWLDSYSTSLAEKLREMREA</sequence>
<comment type="caution">
    <text evidence="1">The sequence shown here is derived from an EMBL/GenBank/DDBJ whole genome shotgun (WGS) entry which is preliminary data.</text>
</comment>
<reference evidence="1 2" key="1">
    <citation type="submission" date="2020-02" db="EMBL/GenBank/DDBJ databases">
        <title>Characterization of phylogenetic diversity of novel bifidobacterial species isolated in Czech ZOOs.</title>
        <authorList>
            <person name="Lugli G.A."/>
            <person name="Vera N.B."/>
            <person name="Ventura M."/>
        </authorList>
    </citation>
    <scope>NUCLEOTIDE SEQUENCE [LARGE SCALE GENOMIC DNA]</scope>
    <source>
        <strain evidence="1 2">DSM 109963</strain>
    </source>
</reference>
<gene>
    <name evidence="1" type="ORF">G1C94_1385</name>
</gene>